<proteinExistence type="predicted"/>
<comment type="caution">
    <text evidence="2">The sequence shown here is derived from an EMBL/GenBank/DDBJ whole genome shotgun (WGS) entry which is preliminary data.</text>
</comment>
<dbReference type="PANTHER" id="PTHR33112">
    <property type="entry name" value="DOMAIN PROTEIN, PUTATIVE-RELATED"/>
    <property type="match status" value="1"/>
</dbReference>
<dbReference type="EMBL" id="MU858272">
    <property type="protein sequence ID" value="KAK4207810.1"/>
    <property type="molecule type" value="Genomic_DNA"/>
</dbReference>
<evidence type="ECO:0000313" key="3">
    <source>
        <dbReference type="Proteomes" id="UP001301769"/>
    </source>
</evidence>
<name>A0AAN6XWC8_9PEZI</name>
<evidence type="ECO:0000313" key="2">
    <source>
        <dbReference type="EMBL" id="KAK4207810.1"/>
    </source>
</evidence>
<dbReference type="InterPro" id="IPR010730">
    <property type="entry name" value="HET"/>
</dbReference>
<dbReference type="Pfam" id="PF06985">
    <property type="entry name" value="HET"/>
    <property type="match status" value="1"/>
</dbReference>
<dbReference type="Proteomes" id="UP001301769">
    <property type="component" value="Unassembled WGS sequence"/>
</dbReference>
<protein>
    <submittedName>
        <fullName evidence="2">Heterokaryon incompatibility protein-domain-containing protein</fullName>
    </submittedName>
</protein>
<sequence>AGTSLGRGLFGPVTSRQILLQVRERLVHCFHNHPQCHAQGRSNVRPTRFLDVNPSTSPENVKLTHLDTDNRRPYVTLSYVWGRDQQTKTTMATKARHESAILITTLPRTIQDAILFTRLMGADLLWVDSLCIVQDDPDEVAREIAKMASYYGNSLFTLSVAAAQDCDEGFLNSPLGQVPRATGWVQFGIPFFNSLSNYRGRLTLFLSRDQNHRPEDSDEPIERRAWTLQETLLSRRLVVIEAQSTSWSCLTVNHGSILNVRTQLLDLRKEILSLPRVSVENRHGTELQQTRDLLASPFEIKDAYSPWQDEEMIESSLCCWFQIVEQYMSRVLSDRGDVLNAISGVAQALSNGVSDNPLSPDAPKYLAGLWWSKYLPLELLWDAKPQDATEFRSNAPYIAPSWSWASAPMPATFTNPLAFPLSTRAFQHFEVISCFIQRQTPKAPYGAVISGHLLVKGRVIHGLLQNLEISEYNFTFMMDPWRGESDNATLRKDEKDVTLLEILTEEAFDGVGGHRAFFYRGLVLMMQEEGSFSRIGTFGNYIVNTGNDRERRWLEFRARLIGCHGKLKF</sequence>
<keyword evidence="3" id="KW-1185">Reference proteome</keyword>
<reference evidence="2" key="2">
    <citation type="submission" date="2023-05" db="EMBL/GenBank/DDBJ databases">
        <authorList>
            <consortium name="Lawrence Berkeley National Laboratory"/>
            <person name="Steindorff A."/>
            <person name="Hensen N."/>
            <person name="Bonometti L."/>
            <person name="Westerberg I."/>
            <person name="Brannstrom I.O."/>
            <person name="Guillou S."/>
            <person name="Cros-Aarteil S."/>
            <person name="Calhoun S."/>
            <person name="Haridas S."/>
            <person name="Kuo A."/>
            <person name="Mondo S."/>
            <person name="Pangilinan J."/>
            <person name="Riley R."/>
            <person name="Labutti K."/>
            <person name="Andreopoulos B."/>
            <person name="Lipzen A."/>
            <person name="Chen C."/>
            <person name="Yanf M."/>
            <person name="Daum C."/>
            <person name="Ng V."/>
            <person name="Clum A."/>
            <person name="Ohm R."/>
            <person name="Martin F."/>
            <person name="Silar P."/>
            <person name="Natvig D."/>
            <person name="Lalanne C."/>
            <person name="Gautier V."/>
            <person name="Ament-Velasquez S.L."/>
            <person name="Kruys A."/>
            <person name="Hutchinson M.I."/>
            <person name="Powell A.J."/>
            <person name="Barry K."/>
            <person name="Miller A.N."/>
            <person name="Grigoriev I.V."/>
            <person name="Debuchy R."/>
            <person name="Gladieux P."/>
            <person name="Thoren M.H."/>
            <person name="Johannesson H."/>
        </authorList>
    </citation>
    <scope>NUCLEOTIDE SEQUENCE</scope>
    <source>
        <strain evidence="2">PSN293</strain>
    </source>
</reference>
<accession>A0AAN6XWC8</accession>
<feature type="domain" description="Heterokaryon incompatibility" evidence="1">
    <location>
        <begin position="74"/>
        <end position="230"/>
    </location>
</feature>
<organism evidence="2 3">
    <name type="scientific">Rhypophila decipiens</name>
    <dbReference type="NCBI Taxonomy" id="261697"/>
    <lineage>
        <taxon>Eukaryota</taxon>
        <taxon>Fungi</taxon>
        <taxon>Dikarya</taxon>
        <taxon>Ascomycota</taxon>
        <taxon>Pezizomycotina</taxon>
        <taxon>Sordariomycetes</taxon>
        <taxon>Sordariomycetidae</taxon>
        <taxon>Sordariales</taxon>
        <taxon>Naviculisporaceae</taxon>
        <taxon>Rhypophila</taxon>
    </lineage>
</organism>
<reference evidence="2" key="1">
    <citation type="journal article" date="2023" name="Mol. Phylogenet. Evol.">
        <title>Genome-scale phylogeny and comparative genomics of the fungal order Sordariales.</title>
        <authorList>
            <person name="Hensen N."/>
            <person name="Bonometti L."/>
            <person name="Westerberg I."/>
            <person name="Brannstrom I.O."/>
            <person name="Guillou S."/>
            <person name="Cros-Aarteil S."/>
            <person name="Calhoun S."/>
            <person name="Haridas S."/>
            <person name="Kuo A."/>
            <person name="Mondo S."/>
            <person name="Pangilinan J."/>
            <person name="Riley R."/>
            <person name="LaButti K."/>
            <person name="Andreopoulos B."/>
            <person name="Lipzen A."/>
            <person name="Chen C."/>
            <person name="Yan M."/>
            <person name="Daum C."/>
            <person name="Ng V."/>
            <person name="Clum A."/>
            <person name="Steindorff A."/>
            <person name="Ohm R.A."/>
            <person name="Martin F."/>
            <person name="Silar P."/>
            <person name="Natvig D.O."/>
            <person name="Lalanne C."/>
            <person name="Gautier V."/>
            <person name="Ament-Velasquez S.L."/>
            <person name="Kruys A."/>
            <person name="Hutchinson M.I."/>
            <person name="Powell A.J."/>
            <person name="Barry K."/>
            <person name="Miller A.N."/>
            <person name="Grigoriev I.V."/>
            <person name="Debuchy R."/>
            <person name="Gladieux P."/>
            <person name="Hiltunen Thoren M."/>
            <person name="Johannesson H."/>
        </authorList>
    </citation>
    <scope>NUCLEOTIDE SEQUENCE</scope>
    <source>
        <strain evidence="2">PSN293</strain>
    </source>
</reference>
<dbReference type="PANTHER" id="PTHR33112:SF16">
    <property type="entry name" value="HETEROKARYON INCOMPATIBILITY DOMAIN-CONTAINING PROTEIN"/>
    <property type="match status" value="1"/>
</dbReference>
<evidence type="ECO:0000259" key="1">
    <source>
        <dbReference type="Pfam" id="PF06985"/>
    </source>
</evidence>
<feature type="non-terminal residue" evidence="2">
    <location>
        <position position="1"/>
    </location>
</feature>
<gene>
    <name evidence="2" type="ORF">QBC37DRAFT_297912</name>
</gene>
<dbReference type="AlphaFoldDB" id="A0AAN6XWC8"/>